<evidence type="ECO:0000313" key="1">
    <source>
        <dbReference type="EMBL" id="SVD46190.1"/>
    </source>
</evidence>
<feature type="non-terminal residue" evidence="1">
    <location>
        <position position="26"/>
    </location>
</feature>
<protein>
    <submittedName>
        <fullName evidence="1">Uncharacterized protein</fullName>
    </submittedName>
</protein>
<dbReference type="AlphaFoldDB" id="A0A382VIF5"/>
<gene>
    <name evidence="1" type="ORF">METZ01_LOCUS399044</name>
</gene>
<dbReference type="EMBL" id="UINC01152157">
    <property type="protein sequence ID" value="SVD46190.1"/>
    <property type="molecule type" value="Genomic_DNA"/>
</dbReference>
<reference evidence="1" key="1">
    <citation type="submission" date="2018-05" db="EMBL/GenBank/DDBJ databases">
        <authorList>
            <person name="Lanie J.A."/>
            <person name="Ng W.-L."/>
            <person name="Kazmierczak K.M."/>
            <person name="Andrzejewski T.M."/>
            <person name="Davidsen T.M."/>
            <person name="Wayne K.J."/>
            <person name="Tettelin H."/>
            <person name="Glass J.I."/>
            <person name="Rusch D."/>
            <person name="Podicherti R."/>
            <person name="Tsui H.-C.T."/>
            <person name="Winkler M.E."/>
        </authorList>
    </citation>
    <scope>NUCLEOTIDE SEQUENCE</scope>
</reference>
<proteinExistence type="predicted"/>
<sequence length="26" mass="2837">MVKNENNDEATARIESALYSAGRPLS</sequence>
<accession>A0A382VIF5</accession>
<name>A0A382VIF5_9ZZZZ</name>
<organism evidence="1">
    <name type="scientific">marine metagenome</name>
    <dbReference type="NCBI Taxonomy" id="408172"/>
    <lineage>
        <taxon>unclassified sequences</taxon>
        <taxon>metagenomes</taxon>
        <taxon>ecological metagenomes</taxon>
    </lineage>
</organism>